<dbReference type="SMART" id="SM00225">
    <property type="entry name" value="BTB"/>
    <property type="match status" value="1"/>
</dbReference>
<accession>A0A5C3MK04</accession>
<dbReference type="EMBL" id="ML213590">
    <property type="protein sequence ID" value="TFK45015.1"/>
    <property type="molecule type" value="Genomic_DNA"/>
</dbReference>
<feature type="domain" description="BTB" evidence="1">
    <location>
        <begin position="98"/>
        <end position="164"/>
    </location>
</feature>
<evidence type="ECO:0000313" key="2">
    <source>
        <dbReference type="EMBL" id="TFK45015.1"/>
    </source>
</evidence>
<organism evidence="2 3">
    <name type="scientific">Crucibulum laeve</name>
    <dbReference type="NCBI Taxonomy" id="68775"/>
    <lineage>
        <taxon>Eukaryota</taxon>
        <taxon>Fungi</taxon>
        <taxon>Dikarya</taxon>
        <taxon>Basidiomycota</taxon>
        <taxon>Agaricomycotina</taxon>
        <taxon>Agaricomycetes</taxon>
        <taxon>Agaricomycetidae</taxon>
        <taxon>Agaricales</taxon>
        <taxon>Agaricineae</taxon>
        <taxon>Nidulariaceae</taxon>
        <taxon>Crucibulum</taxon>
    </lineage>
</organism>
<dbReference type="PROSITE" id="PS50097">
    <property type="entry name" value="BTB"/>
    <property type="match status" value="1"/>
</dbReference>
<dbReference type="CDD" id="cd18186">
    <property type="entry name" value="BTB_POZ_ZBTB_KLHL-like"/>
    <property type="match status" value="1"/>
</dbReference>
<dbReference type="Proteomes" id="UP000308652">
    <property type="component" value="Unassembled WGS sequence"/>
</dbReference>
<reference evidence="2 3" key="1">
    <citation type="journal article" date="2019" name="Nat. Ecol. Evol.">
        <title>Megaphylogeny resolves global patterns of mushroom evolution.</title>
        <authorList>
            <person name="Varga T."/>
            <person name="Krizsan K."/>
            <person name="Foldi C."/>
            <person name="Dima B."/>
            <person name="Sanchez-Garcia M."/>
            <person name="Sanchez-Ramirez S."/>
            <person name="Szollosi G.J."/>
            <person name="Szarkandi J.G."/>
            <person name="Papp V."/>
            <person name="Albert L."/>
            <person name="Andreopoulos W."/>
            <person name="Angelini C."/>
            <person name="Antonin V."/>
            <person name="Barry K.W."/>
            <person name="Bougher N.L."/>
            <person name="Buchanan P."/>
            <person name="Buyck B."/>
            <person name="Bense V."/>
            <person name="Catcheside P."/>
            <person name="Chovatia M."/>
            <person name="Cooper J."/>
            <person name="Damon W."/>
            <person name="Desjardin D."/>
            <person name="Finy P."/>
            <person name="Geml J."/>
            <person name="Haridas S."/>
            <person name="Hughes K."/>
            <person name="Justo A."/>
            <person name="Karasinski D."/>
            <person name="Kautmanova I."/>
            <person name="Kiss B."/>
            <person name="Kocsube S."/>
            <person name="Kotiranta H."/>
            <person name="LaButti K.M."/>
            <person name="Lechner B.E."/>
            <person name="Liimatainen K."/>
            <person name="Lipzen A."/>
            <person name="Lukacs Z."/>
            <person name="Mihaltcheva S."/>
            <person name="Morgado L.N."/>
            <person name="Niskanen T."/>
            <person name="Noordeloos M.E."/>
            <person name="Ohm R.A."/>
            <person name="Ortiz-Santana B."/>
            <person name="Ovrebo C."/>
            <person name="Racz N."/>
            <person name="Riley R."/>
            <person name="Savchenko A."/>
            <person name="Shiryaev A."/>
            <person name="Soop K."/>
            <person name="Spirin V."/>
            <person name="Szebenyi C."/>
            <person name="Tomsovsky M."/>
            <person name="Tulloss R.E."/>
            <person name="Uehling J."/>
            <person name="Grigoriev I.V."/>
            <person name="Vagvolgyi C."/>
            <person name="Papp T."/>
            <person name="Martin F.M."/>
            <person name="Miettinen O."/>
            <person name="Hibbett D.S."/>
            <person name="Nagy L.G."/>
        </authorList>
    </citation>
    <scope>NUCLEOTIDE SEQUENCE [LARGE SCALE GENOMIC DNA]</scope>
    <source>
        <strain evidence="2 3">CBS 166.37</strain>
    </source>
</reference>
<gene>
    <name evidence="2" type="ORF">BDQ12DRAFT_595133</name>
</gene>
<keyword evidence="3" id="KW-1185">Reference proteome</keyword>
<dbReference type="Pfam" id="PF00651">
    <property type="entry name" value="BTB"/>
    <property type="match status" value="1"/>
</dbReference>
<name>A0A5C3MK04_9AGAR</name>
<dbReference type="Gene3D" id="3.30.710.10">
    <property type="entry name" value="Potassium Channel Kv1.1, Chain A"/>
    <property type="match status" value="1"/>
</dbReference>
<sequence length="296" mass="33482">MGGPYTTSNNPWYYPPYSSRPTYGAPVNNPYVYNPSGPLYNQGYNAPAYNPPLYNGSPYIPPIYGGPIYNPPNPVLSPWATPAPPVFPIGDRFWFADGNVTFDVEGKKYHVHKYFFEQRSSFFRSLLVQYDDTYNEPIVLHGTSSEDFERLLAVFYPKSFLTPDLTTVDEWKSVLKLATEWGLSDIRSLAIEKLAPIASAVDQVVIGHAYDIPSWLAPAYKALVEREVPFTVEEGKMLGIEKLLNIMQAKQELYHMIPKEEMPTWQVERRIRSLFALDGAVLGPAYVPSTNQPTEI</sequence>
<dbReference type="AlphaFoldDB" id="A0A5C3MK04"/>
<dbReference type="InterPro" id="IPR011333">
    <property type="entry name" value="SKP1/BTB/POZ_sf"/>
</dbReference>
<proteinExistence type="predicted"/>
<dbReference type="OrthoDB" id="2367075at2759"/>
<dbReference type="STRING" id="68775.A0A5C3MK04"/>
<evidence type="ECO:0000313" key="3">
    <source>
        <dbReference type="Proteomes" id="UP000308652"/>
    </source>
</evidence>
<protein>
    <recommendedName>
        <fullName evidence="1">BTB domain-containing protein</fullName>
    </recommendedName>
</protein>
<evidence type="ECO:0000259" key="1">
    <source>
        <dbReference type="PROSITE" id="PS50097"/>
    </source>
</evidence>
<dbReference type="InterPro" id="IPR000210">
    <property type="entry name" value="BTB/POZ_dom"/>
</dbReference>
<dbReference type="SUPFAM" id="SSF54695">
    <property type="entry name" value="POZ domain"/>
    <property type="match status" value="1"/>
</dbReference>